<dbReference type="RefSeq" id="WP_145367033.1">
    <property type="nucleotide sequence ID" value="NZ_CP036275.1"/>
</dbReference>
<sequence>MPDAGYGVLSVCDEPLCLFERLSDSRDRWQLLRIAVSLDELTAQILVKHFVDNRQVSRELLFQRNAPLERFWTRIELAFALGLISRPLKKALLLVCRLSEQILMTLRPGWSVGHEHVMESGYGPCACGRVPGTASEDDLSFRVQLFSSISLICAEMFAVEKDITRCQERFTDTALAEIGDDTDGGSGIIPRA</sequence>
<protein>
    <submittedName>
        <fullName evidence="1">Uncharacterized protein</fullName>
    </submittedName>
</protein>
<dbReference type="Proteomes" id="UP000320496">
    <property type="component" value="Chromosome"/>
</dbReference>
<dbReference type="AlphaFoldDB" id="A0A517Z1K6"/>
<dbReference type="OrthoDB" id="9814134at2"/>
<organism evidence="1 2">
    <name type="scientific">Maioricimonas rarisocia</name>
    <dbReference type="NCBI Taxonomy" id="2528026"/>
    <lineage>
        <taxon>Bacteria</taxon>
        <taxon>Pseudomonadati</taxon>
        <taxon>Planctomycetota</taxon>
        <taxon>Planctomycetia</taxon>
        <taxon>Planctomycetales</taxon>
        <taxon>Planctomycetaceae</taxon>
        <taxon>Maioricimonas</taxon>
    </lineage>
</organism>
<gene>
    <name evidence="1" type="ORF">Mal4_06470</name>
</gene>
<dbReference type="KEGG" id="mri:Mal4_06470"/>
<keyword evidence="2" id="KW-1185">Reference proteome</keyword>
<dbReference type="SUPFAM" id="SSF158668">
    <property type="entry name" value="MtlR-like"/>
    <property type="match status" value="1"/>
</dbReference>
<proteinExistence type="predicted"/>
<evidence type="ECO:0000313" key="2">
    <source>
        <dbReference type="Proteomes" id="UP000320496"/>
    </source>
</evidence>
<dbReference type="Gene3D" id="1.20.120.330">
    <property type="entry name" value="Nucleotidyltransferases domain 2"/>
    <property type="match status" value="1"/>
</dbReference>
<reference evidence="1 2" key="1">
    <citation type="submission" date="2019-02" db="EMBL/GenBank/DDBJ databases">
        <title>Deep-cultivation of Planctomycetes and their phenomic and genomic characterization uncovers novel biology.</title>
        <authorList>
            <person name="Wiegand S."/>
            <person name="Jogler M."/>
            <person name="Boedeker C."/>
            <person name="Pinto D."/>
            <person name="Vollmers J."/>
            <person name="Rivas-Marin E."/>
            <person name="Kohn T."/>
            <person name="Peeters S.H."/>
            <person name="Heuer A."/>
            <person name="Rast P."/>
            <person name="Oberbeckmann S."/>
            <person name="Bunk B."/>
            <person name="Jeske O."/>
            <person name="Meyerdierks A."/>
            <person name="Storesund J.E."/>
            <person name="Kallscheuer N."/>
            <person name="Luecker S."/>
            <person name="Lage O.M."/>
            <person name="Pohl T."/>
            <person name="Merkel B.J."/>
            <person name="Hornburger P."/>
            <person name="Mueller R.-W."/>
            <person name="Bruemmer F."/>
            <person name="Labrenz M."/>
            <person name="Spormann A.M."/>
            <person name="Op den Camp H."/>
            <person name="Overmann J."/>
            <person name="Amann R."/>
            <person name="Jetten M.S.M."/>
            <person name="Mascher T."/>
            <person name="Medema M.H."/>
            <person name="Devos D.P."/>
            <person name="Kaster A.-K."/>
            <person name="Ovreas L."/>
            <person name="Rohde M."/>
            <person name="Galperin M.Y."/>
            <person name="Jogler C."/>
        </authorList>
    </citation>
    <scope>NUCLEOTIDE SEQUENCE [LARGE SCALE GENOMIC DNA]</scope>
    <source>
        <strain evidence="1 2">Mal4</strain>
    </source>
</reference>
<evidence type="ECO:0000313" key="1">
    <source>
        <dbReference type="EMBL" id="QDU36362.1"/>
    </source>
</evidence>
<dbReference type="InterPro" id="IPR038026">
    <property type="entry name" value="MtlR-like_sf"/>
</dbReference>
<dbReference type="EMBL" id="CP036275">
    <property type="protein sequence ID" value="QDU36362.1"/>
    <property type="molecule type" value="Genomic_DNA"/>
</dbReference>
<accession>A0A517Z1K6</accession>
<name>A0A517Z1K6_9PLAN</name>